<keyword evidence="4" id="KW-1185">Reference proteome</keyword>
<dbReference type="NCBIfam" id="TIGR02595">
    <property type="entry name" value="PEP_CTERM"/>
    <property type="match status" value="1"/>
</dbReference>
<evidence type="ECO:0000259" key="2">
    <source>
        <dbReference type="Pfam" id="PF07589"/>
    </source>
</evidence>
<feature type="domain" description="Ice-binding protein C-terminal" evidence="2">
    <location>
        <begin position="225"/>
        <end position="245"/>
    </location>
</feature>
<evidence type="ECO:0000256" key="1">
    <source>
        <dbReference type="SAM" id="SignalP"/>
    </source>
</evidence>
<dbReference type="InterPro" id="IPR013424">
    <property type="entry name" value="Ice-binding_C"/>
</dbReference>
<keyword evidence="1" id="KW-0732">Signal</keyword>
<evidence type="ECO:0000313" key="3">
    <source>
        <dbReference type="EMBL" id="MFA9479986.1"/>
    </source>
</evidence>
<feature type="signal peptide" evidence="1">
    <location>
        <begin position="1"/>
        <end position="25"/>
    </location>
</feature>
<evidence type="ECO:0000313" key="4">
    <source>
        <dbReference type="Proteomes" id="UP001575105"/>
    </source>
</evidence>
<reference evidence="3 4" key="1">
    <citation type="submission" date="2024-08" db="EMBL/GenBank/DDBJ databases">
        <title>Whole-genome sequencing of halo(alkali)philic microorganisms from hypersaline lakes.</title>
        <authorList>
            <person name="Sorokin D.Y."/>
            <person name="Merkel A.Y."/>
            <person name="Messina E."/>
            <person name="Yakimov M."/>
        </authorList>
    </citation>
    <scope>NUCLEOTIDE SEQUENCE [LARGE SCALE GENOMIC DNA]</scope>
    <source>
        <strain evidence="3 4">AB-hyl4</strain>
    </source>
</reference>
<comment type="caution">
    <text evidence="3">The sequence shown here is derived from an EMBL/GenBank/DDBJ whole genome shotgun (WGS) entry which is preliminary data.</text>
</comment>
<name>A0ABV4U8R5_9BACT</name>
<accession>A0ABV4U8R5</accession>
<dbReference type="EMBL" id="JBGUBD010000014">
    <property type="protein sequence ID" value="MFA9479986.1"/>
    <property type="molecule type" value="Genomic_DNA"/>
</dbReference>
<dbReference type="Proteomes" id="UP001575105">
    <property type="component" value="Unassembled WGS sequence"/>
</dbReference>
<proteinExistence type="predicted"/>
<organism evidence="3 4">
    <name type="scientific">Natronomicrosphaera hydrolytica</name>
    <dbReference type="NCBI Taxonomy" id="3242702"/>
    <lineage>
        <taxon>Bacteria</taxon>
        <taxon>Pseudomonadati</taxon>
        <taxon>Planctomycetota</taxon>
        <taxon>Phycisphaerae</taxon>
        <taxon>Phycisphaerales</taxon>
        <taxon>Phycisphaeraceae</taxon>
        <taxon>Natronomicrosphaera</taxon>
    </lineage>
</organism>
<dbReference type="RefSeq" id="WP_425346912.1">
    <property type="nucleotide sequence ID" value="NZ_JBGUBD010000014.1"/>
</dbReference>
<protein>
    <submittedName>
        <fullName evidence="3">PEP-CTERM sorting domain-containing protein</fullName>
    </submittedName>
</protein>
<sequence>MLNSRLTMGVAAMAMTASLALPAQASFIATDNFEDGDFTSNPTWVAHTDGFSVATTGWGSRSYLRVEPSTAYNSTISLDLKQFDLLDLSQSFAISFETRTAASNHDGHVVQFSLFDAATETGYTVTATEMSTMFGSSGFARGNYRAIAATLGSQNLPTNATSVLITLEYNPSNDEVIVTRNDSLVGSFIGSQGLGELDTFEIRLGNTGGAPVRYFDNFQIEGTMIPEPGSLALLSLGALALMRRRH</sequence>
<gene>
    <name evidence="3" type="ORF">ACERK3_17035</name>
</gene>
<feature type="chain" id="PRO_5046554847" evidence="1">
    <location>
        <begin position="26"/>
        <end position="246"/>
    </location>
</feature>
<dbReference type="Pfam" id="PF07589">
    <property type="entry name" value="PEP-CTERM"/>
    <property type="match status" value="1"/>
</dbReference>